<evidence type="ECO:0000313" key="3">
    <source>
        <dbReference type="Proteomes" id="UP000244855"/>
    </source>
</evidence>
<feature type="compositionally biased region" description="Polar residues" evidence="1">
    <location>
        <begin position="213"/>
        <end position="228"/>
    </location>
</feature>
<protein>
    <submittedName>
        <fullName evidence="2">Uncharacterized protein</fullName>
    </submittedName>
</protein>
<feature type="region of interest" description="Disordered" evidence="1">
    <location>
        <begin position="337"/>
        <end position="359"/>
    </location>
</feature>
<dbReference type="OrthoDB" id="4160836at2759"/>
<reference evidence="2 3" key="1">
    <citation type="journal article" date="2018" name="Sci. Rep.">
        <title>Comparative genomics provides insights into the lifestyle and reveals functional heterogeneity of dark septate endophytic fungi.</title>
        <authorList>
            <person name="Knapp D.G."/>
            <person name="Nemeth J.B."/>
            <person name="Barry K."/>
            <person name="Hainaut M."/>
            <person name="Henrissat B."/>
            <person name="Johnson J."/>
            <person name="Kuo A."/>
            <person name="Lim J.H.P."/>
            <person name="Lipzen A."/>
            <person name="Nolan M."/>
            <person name="Ohm R.A."/>
            <person name="Tamas L."/>
            <person name="Grigoriev I.V."/>
            <person name="Spatafora J.W."/>
            <person name="Nagy L.G."/>
            <person name="Kovacs G.M."/>
        </authorList>
    </citation>
    <scope>NUCLEOTIDE SEQUENCE [LARGE SCALE GENOMIC DNA]</scope>
    <source>
        <strain evidence="2 3">DSE2036</strain>
    </source>
</reference>
<accession>A0A2V1DN63</accession>
<dbReference type="EMBL" id="KZ805408">
    <property type="protein sequence ID" value="PVH98699.1"/>
    <property type="molecule type" value="Genomic_DNA"/>
</dbReference>
<keyword evidence="3" id="KW-1185">Reference proteome</keyword>
<dbReference type="Proteomes" id="UP000244855">
    <property type="component" value="Unassembled WGS sequence"/>
</dbReference>
<dbReference type="AlphaFoldDB" id="A0A2V1DN63"/>
<feature type="compositionally biased region" description="Polar residues" evidence="1">
    <location>
        <begin position="97"/>
        <end position="112"/>
    </location>
</feature>
<feature type="compositionally biased region" description="Basic and acidic residues" evidence="1">
    <location>
        <begin position="121"/>
        <end position="144"/>
    </location>
</feature>
<proteinExistence type="predicted"/>
<evidence type="ECO:0000313" key="2">
    <source>
        <dbReference type="EMBL" id="PVH98699.1"/>
    </source>
</evidence>
<evidence type="ECO:0000256" key="1">
    <source>
        <dbReference type="SAM" id="MobiDB-lite"/>
    </source>
</evidence>
<name>A0A2V1DN63_9PLEO</name>
<feature type="compositionally biased region" description="Basic and acidic residues" evidence="1">
    <location>
        <begin position="168"/>
        <end position="177"/>
    </location>
</feature>
<organism evidence="2 3">
    <name type="scientific">Periconia macrospinosa</name>
    <dbReference type="NCBI Taxonomy" id="97972"/>
    <lineage>
        <taxon>Eukaryota</taxon>
        <taxon>Fungi</taxon>
        <taxon>Dikarya</taxon>
        <taxon>Ascomycota</taxon>
        <taxon>Pezizomycotina</taxon>
        <taxon>Dothideomycetes</taxon>
        <taxon>Pleosporomycetidae</taxon>
        <taxon>Pleosporales</taxon>
        <taxon>Massarineae</taxon>
        <taxon>Periconiaceae</taxon>
        <taxon>Periconia</taxon>
    </lineage>
</organism>
<feature type="region of interest" description="Disordered" evidence="1">
    <location>
        <begin position="1"/>
        <end position="256"/>
    </location>
</feature>
<dbReference type="STRING" id="97972.A0A2V1DN63"/>
<gene>
    <name evidence="2" type="ORF">DM02DRAFT_615634</name>
</gene>
<sequence>MEEPARKRRRTISPIQDERPSSPLKQPPRRPSVGSHAIAGANRSQSPLKQPPRRPSVSPTKAIHDRPSSPLKKPPRRPSFASPTKASLARNYPNLLRQPSPTSASATVEQNGHGNGFANGKEARAHILEGRDKRTRAEQEEALGRESGMTNGTTHTSRVRKTQNGKPHAQESERGGSEDSDVPLTPSHKDILRRGIPFSTPSKKPPKMKAPVQESSVVPDSSSIQEQAADQPGESKDKAQENANQKTKLLPDAELEQKRREKKQLLRELEELENQVSRCTEEIVKIQKQPSTHILSPKEREDLISVINKISKTSSEDKEAQTPSISNLLCSFLPFSTTTIPPPQSKQPNSNPIPSHQPLDLADPLPYLQMFTPLTIETRLDLPSTKPLPNPTQIHQRHTIQLTGPQNLLTASLSLVLDVPTSTITTLDLLTLSPWADRELGAFVRAKSLKCDLSNACWAVGSYWDMARKRAEHWHKCETAFAHLLPGHTGEDTENNVAAQQRGQKVEPKTITRRDMNRHLGRDVLVLQDRHVLLKLEWKIGFDWTGEAYSEVGCWAAVPKVWTETDENKSLQKIPETFDMILRSNGAFAATKTMVTLLFGEE</sequence>
<feature type="compositionally biased region" description="Basic residues" evidence="1">
    <location>
        <begin position="1"/>
        <end position="11"/>
    </location>
</feature>